<dbReference type="CDD" id="cd17502">
    <property type="entry name" value="MFS_Azr1_MDR_like"/>
    <property type="match status" value="1"/>
</dbReference>
<keyword evidence="4" id="KW-1003">Cell membrane</keyword>
<proteinExistence type="inferred from homology"/>
<dbReference type="PANTHER" id="PTHR23501">
    <property type="entry name" value="MAJOR FACILITATOR SUPERFAMILY"/>
    <property type="match status" value="1"/>
</dbReference>
<organism evidence="10 11">
    <name type="scientific">Kutzneria kofuensis</name>
    <dbReference type="NCBI Taxonomy" id="103725"/>
    <lineage>
        <taxon>Bacteria</taxon>
        <taxon>Bacillati</taxon>
        <taxon>Actinomycetota</taxon>
        <taxon>Actinomycetes</taxon>
        <taxon>Pseudonocardiales</taxon>
        <taxon>Pseudonocardiaceae</taxon>
        <taxon>Kutzneria</taxon>
    </lineage>
</organism>
<dbReference type="RefSeq" id="WP_184861357.1">
    <property type="nucleotide sequence ID" value="NZ_JACHIR010000001.1"/>
</dbReference>
<name>A0A7W9KF88_9PSEU</name>
<comment type="similarity">
    <text evidence="2">Belongs to the major facilitator superfamily. TCR/Tet family.</text>
</comment>
<accession>A0A7W9KF88</accession>
<feature type="transmembrane region" description="Helical" evidence="8">
    <location>
        <begin position="326"/>
        <end position="348"/>
    </location>
</feature>
<keyword evidence="5 8" id="KW-0812">Transmembrane</keyword>
<gene>
    <name evidence="10" type="ORF">BJ998_002523</name>
</gene>
<evidence type="ECO:0000256" key="5">
    <source>
        <dbReference type="ARBA" id="ARBA00022692"/>
    </source>
</evidence>
<feature type="domain" description="Major facilitator superfamily (MFS) profile" evidence="9">
    <location>
        <begin position="28"/>
        <end position="541"/>
    </location>
</feature>
<sequence>MTAQDEAAGAAVTTDDEARRRHRLVLMILPALLMGMFLSALDQTVVATSMRTIADDLHGLALQAWVATAYLITSTVSTPLYGKLSDLYGRKPLYLAAILLFLVGSAACTFAQSMYQLAALRALQGLGAGGLMTLAFAITADLIPPRERARYQSWFLLVWISSSLLGPVLGGILVGSGDIVGITGWRWVFLVNLPIGVVALALVVKLLRLPRPGRDGVARIDYGGALAMVVATVPLLLIAEQGQQWGWASPAALACYLVAALGLAAFVYFGRRLGEQALIPLRLFGVQTFRVSVIVSMAVGAGMFGAMSAAPLFAQLAKGVSPTGSGLLMLPMMLGMVVSTALSGKVIARSGRYKMLPVIGCACTAVGMFGFAVVTLDTPLWVPAVLLFVLGIGLGNCTQTLTVAAQNAVPLQDIGTATAAVMFFRQIAGTLGVGAALSALFGALPGAVTDALPQAAGRPDFVIATHDTAVVNNPDNAAFFQFLRGSRAMLSDSSFLDRLDPRLAWPFEQGFSSATGLVFLVGGVLMLLTTLYAMTMRELPLREVSPAQLAESE</sequence>
<dbReference type="GO" id="GO:0022857">
    <property type="term" value="F:transmembrane transporter activity"/>
    <property type="evidence" value="ECO:0007669"/>
    <property type="project" value="InterPro"/>
</dbReference>
<evidence type="ECO:0000313" key="11">
    <source>
        <dbReference type="Proteomes" id="UP000585638"/>
    </source>
</evidence>
<feature type="transmembrane region" description="Helical" evidence="8">
    <location>
        <begin position="187"/>
        <end position="207"/>
    </location>
</feature>
<comment type="caution">
    <text evidence="10">The sequence shown here is derived from an EMBL/GenBank/DDBJ whole genome shotgun (WGS) entry which is preliminary data.</text>
</comment>
<dbReference type="Pfam" id="PF07690">
    <property type="entry name" value="MFS_1"/>
    <property type="match status" value="1"/>
</dbReference>
<evidence type="ECO:0000256" key="7">
    <source>
        <dbReference type="ARBA" id="ARBA00023136"/>
    </source>
</evidence>
<reference evidence="10 11" key="1">
    <citation type="submission" date="2020-08" db="EMBL/GenBank/DDBJ databases">
        <title>Sequencing the genomes of 1000 actinobacteria strains.</title>
        <authorList>
            <person name="Klenk H.-P."/>
        </authorList>
    </citation>
    <scope>NUCLEOTIDE SEQUENCE [LARGE SCALE GENOMIC DNA]</scope>
    <source>
        <strain evidence="10 11">DSM 43851</strain>
    </source>
</reference>
<evidence type="ECO:0000256" key="1">
    <source>
        <dbReference type="ARBA" id="ARBA00004651"/>
    </source>
</evidence>
<dbReference type="SUPFAM" id="SSF103473">
    <property type="entry name" value="MFS general substrate transporter"/>
    <property type="match status" value="1"/>
</dbReference>
<keyword evidence="3" id="KW-0813">Transport</keyword>
<feature type="transmembrane region" description="Helical" evidence="8">
    <location>
        <begin position="417"/>
        <end position="444"/>
    </location>
</feature>
<comment type="subcellular location">
    <subcellularLocation>
        <location evidence="1">Cell membrane</location>
        <topology evidence="1">Multi-pass membrane protein</topology>
    </subcellularLocation>
</comment>
<keyword evidence="6 8" id="KW-1133">Transmembrane helix</keyword>
<keyword evidence="7 8" id="KW-0472">Membrane</keyword>
<dbReference type="InterPro" id="IPR011701">
    <property type="entry name" value="MFS"/>
</dbReference>
<dbReference type="AlphaFoldDB" id="A0A7W9KF88"/>
<dbReference type="InterPro" id="IPR020846">
    <property type="entry name" value="MFS_dom"/>
</dbReference>
<evidence type="ECO:0000256" key="3">
    <source>
        <dbReference type="ARBA" id="ARBA00022448"/>
    </source>
</evidence>
<evidence type="ECO:0000256" key="4">
    <source>
        <dbReference type="ARBA" id="ARBA00022475"/>
    </source>
</evidence>
<feature type="transmembrane region" description="Helical" evidence="8">
    <location>
        <begin position="219"/>
        <end position="239"/>
    </location>
</feature>
<dbReference type="Proteomes" id="UP000585638">
    <property type="component" value="Unassembled WGS sequence"/>
</dbReference>
<evidence type="ECO:0000313" key="10">
    <source>
        <dbReference type="EMBL" id="MBB5891327.1"/>
    </source>
</evidence>
<evidence type="ECO:0000256" key="6">
    <source>
        <dbReference type="ARBA" id="ARBA00022989"/>
    </source>
</evidence>
<protein>
    <submittedName>
        <fullName evidence="10">EmrB/QacA subfamily drug resistance transporter</fullName>
    </submittedName>
</protein>
<keyword evidence="11" id="KW-1185">Reference proteome</keyword>
<dbReference type="Gene3D" id="1.20.1720.10">
    <property type="entry name" value="Multidrug resistance protein D"/>
    <property type="match status" value="1"/>
</dbReference>
<feature type="transmembrane region" description="Helical" evidence="8">
    <location>
        <begin position="121"/>
        <end position="142"/>
    </location>
</feature>
<dbReference type="PROSITE" id="PS50850">
    <property type="entry name" value="MFS"/>
    <property type="match status" value="1"/>
</dbReference>
<dbReference type="GO" id="GO:0005886">
    <property type="term" value="C:plasma membrane"/>
    <property type="evidence" value="ECO:0007669"/>
    <property type="project" value="UniProtKB-SubCell"/>
</dbReference>
<feature type="transmembrane region" description="Helical" evidence="8">
    <location>
        <begin position="511"/>
        <end position="533"/>
    </location>
</feature>
<dbReference type="PANTHER" id="PTHR23501:SF197">
    <property type="entry name" value="COMD"/>
    <property type="match status" value="1"/>
</dbReference>
<evidence type="ECO:0000256" key="2">
    <source>
        <dbReference type="ARBA" id="ARBA00007520"/>
    </source>
</evidence>
<feature type="transmembrane region" description="Helical" evidence="8">
    <location>
        <begin position="24"/>
        <end position="41"/>
    </location>
</feature>
<feature type="transmembrane region" description="Helical" evidence="8">
    <location>
        <begin position="355"/>
        <end position="374"/>
    </location>
</feature>
<evidence type="ECO:0000256" key="8">
    <source>
        <dbReference type="SAM" id="Phobius"/>
    </source>
</evidence>
<feature type="transmembrane region" description="Helical" evidence="8">
    <location>
        <begin position="61"/>
        <end position="81"/>
    </location>
</feature>
<feature type="transmembrane region" description="Helical" evidence="8">
    <location>
        <begin position="291"/>
        <end position="314"/>
    </location>
</feature>
<feature type="transmembrane region" description="Helical" evidence="8">
    <location>
        <begin position="154"/>
        <end position="175"/>
    </location>
</feature>
<dbReference type="Gene3D" id="1.20.1250.20">
    <property type="entry name" value="MFS general substrate transporter like domains"/>
    <property type="match status" value="1"/>
</dbReference>
<evidence type="ECO:0000259" key="9">
    <source>
        <dbReference type="PROSITE" id="PS50850"/>
    </source>
</evidence>
<feature type="transmembrane region" description="Helical" evidence="8">
    <location>
        <begin position="251"/>
        <end position="270"/>
    </location>
</feature>
<feature type="transmembrane region" description="Helical" evidence="8">
    <location>
        <begin position="380"/>
        <end position="405"/>
    </location>
</feature>
<dbReference type="FunFam" id="1.20.1720.10:FF:000004">
    <property type="entry name" value="EmrB/QacA family drug resistance transporter"/>
    <property type="match status" value="1"/>
</dbReference>
<feature type="transmembrane region" description="Helical" evidence="8">
    <location>
        <begin position="93"/>
        <end position="115"/>
    </location>
</feature>
<dbReference type="EMBL" id="JACHIR010000001">
    <property type="protein sequence ID" value="MBB5891327.1"/>
    <property type="molecule type" value="Genomic_DNA"/>
</dbReference>
<dbReference type="InterPro" id="IPR036259">
    <property type="entry name" value="MFS_trans_sf"/>
</dbReference>